<dbReference type="PANTHER" id="PTHR43133:SF8">
    <property type="entry name" value="RNA POLYMERASE SIGMA FACTOR HI_1459-RELATED"/>
    <property type="match status" value="1"/>
</dbReference>
<dbReference type="InterPro" id="IPR013249">
    <property type="entry name" value="RNA_pol_sigma70_r4_t2"/>
</dbReference>
<keyword evidence="3" id="KW-0731">Sigma factor</keyword>
<evidence type="ECO:0000256" key="4">
    <source>
        <dbReference type="ARBA" id="ARBA00023125"/>
    </source>
</evidence>
<dbReference type="Pfam" id="PF08281">
    <property type="entry name" value="Sigma70_r4_2"/>
    <property type="match status" value="1"/>
</dbReference>
<evidence type="ECO:0000256" key="3">
    <source>
        <dbReference type="ARBA" id="ARBA00023082"/>
    </source>
</evidence>
<accession>A0A315ZZV8</accession>
<dbReference type="GO" id="GO:0006352">
    <property type="term" value="P:DNA-templated transcription initiation"/>
    <property type="evidence" value="ECO:0007669"/>
    <property type="project" value="InterPro"/>
</dbReference>
<dbReference type="InterPro" id="IPR014284">
    <property type="entry name" value="RNA_pol_sigma-70_dom"/>
</dbReference>
<dbReference type="InterPro" id="IPR036388">
    <property type="entry name" value="WH-like_DNA-bd_sf"/>
</dbReference>
<dbReference type="NCBIfam" id="TIGR02937">
    <property type="entry name" value="sigma70-ECF"/>
    <property type="match status" value="1"/>
</dbReference>
<gene>
    <name evidence="8" type="ORF">BC781_102463</name>
</gene>
<evidence type="ECO:0000313" key="9">
    <source>
        <dbReference type="Proteomes" id="UP000245535"/>
    </source>
</evidence>
<proteinExistence type="inferred from homology"/>
<keyword evidence="2" id="KW-0805">Transcription regulation</keyword>
<reference evidence="8 9" key="1">
    <citation type="submission" date="2018-03" db="EMBL/GenBank/DDBJ databases">
        <title>Genomic Encyclopedia of Archaeal and Bacterial Type Strains, Phase II (KMG-II): from individual species to whole genera.</title>
        <authorList>
            <person name="Goeker M."/>
        </authorList>
    </citation>
    <scope>NUCLEOTIDE SEQUENCE [LARGE SCALE GENOMIC DNA]</scope>
    <source>
        <strain evidence="8 9">DSM 28229</strain>
    </source>
</reference>
<feature type="domain" description="RNA polymerase sigma factor 70 region 4 type 2" evidence="7">
    <location>
        <begin position="108"/>
        <end position="155"/>
    </location>
</feature>
<dbReference type="InterPro" id="IPR039425">
    <property type="entry name" value="RNA_pol_sigma-70-like"/>
</dbReference>
<sequence>MKEGKYCDINSIVKEFYTFLKAYLIKKTGDENLAEDVVQEVMIKLIESCQGEKEIGNLKAWLFQVSRNTLYDFYQKNKLEISFGDEWEKQDGAAEIPKLLTEDYIIPMIQLLPEKNAQILMMSDIEQKPQKEIAEQLGLGLSATKMRIQRARTQLYQLFVDCCEIEYDQNGSFVSCTIKDQCDDLQNIQKDLNKKIL</sequence>
<dbReference type="AlphaFoldDB" id="A0A315ZZV8"/>
<keyword evidence="4" id="KW-0238">DNA-binding</keyword>
<evidence type="ECO:0000256" key="5">
    <source>
        <dbReference type="ARBA" id="ARBA00023163"/>
    </source>
</evidence>
<dbReference type="CDD" id="cd06171">
    <property type="entry name" value="Sigma70_r4"/>
    <property type="match status" value="1"/>
</dbReference>
<evidence type="ECO:0000313" key="8">
    <source>
        <dbReference type="EMBL" id="PWJ42917.1"/>
    </source>
</evidence>
<dbReference type="GO" id="GO:0016987">
    <property type="term" value="F:sigma factor activity"/>
    <property type="evidence" value="ECO:0007669"/>
    <property type="project" value="UniProtKB-KW"/>
</dbReference>
<evidence type="ECO:0000256" key="1">
    <source>
        <dbReference type="ARBA" id="ARBA00010641"/>
    </source>
</evidence>
<evidence type="ECO:0000256" key="2">
    <source>
        <dbReference type="ARBA" id="ARBA00023015"/>
    </source>
</evidence>
<keyword evidence="9" id="KW-1185">Reference proteome</keyword>
<dbReference type="PANTHER" id="PTHR43133">
    <property type="entry name" value="RNA POLYMERASE ECF-TYPE SIGMA FACTO"/>
    <property type="match status" value="1"/>
</dbReference>
<dbReference type="RefSeq" id="WP_109617036.1">
    <property type="nucleotide sequence ID" value="NZ_QGDO01000002.1"/>
</dbReference>
<dbReference type="SUPFAM" id="SSF88659">
    <property type="entry name" value="Sigma3 and sigma4 domains of RNA polymerase sigma factors"/>
    <property type="match status" value="1"/>
</dbReference>
<organism evidence="8 9">
    <name type="scientific">Sediminitomix flava</name>
    <dbReference type="NCBI Taxonomy" id="379075"/>
    <lineage>
        <taxon>Bacteria</taxon>
        <taxon>Pseudomonadati</taxon>
        <taxon>Bacteroidota</taxon>
        <taxon>Cytophagia</taxon>
        <taxon>Cytophagales</taxon>
        <taxon>Flammeovirgaceae</taxon>
        <taxon>Sediminitomix</taxon>
    </lineage>
</organism>
<dbReference type="GO" id="GO:0003677">
    <property type="term" value="F:DNA binding"/>
    <property type="evidence" value="ECO:0007669"/>
    <property type="project" value="UniProtKB-KW"/>
</dbReference>
<dbReference type="SUPFAM" id="SSF88946">
    <property type="entry name" value="Sigma2 domain of RNA polymerase sigma factors"/>
    <property type="match status" value="1"/>
</dbReference>
<comment type="caution">
    <text evidence="8">The sequence shown here is derived from an EMBL/GenBank/DDBJ whole genome shotgun (WGS) entry which is preliminary data.</text>
</comment>
<dbReference type="Gene3D" id="1.10.1740.10">
    <property type="match status" value="1"/>
</dbReference>
<dbReference type="Pfam" id="PF04542">
    <property type="entry name" value="Sigma70_r2"/>
    <property type="match status" value="1"/>
</dbReference>
<comment type="similarity">
    <text evidence="1">Belongs to the sigma-70 factor family. ECF subfamily.</text>
</comment>
<dbReference type="InterPro" id="IPR013324">
    <property type="entry name" value="RNA_pol_sigma_r3/r4-like"/>
</dbReference>
<protein>
    <submittedName>
        <fullName evidence="8">RNA polymerase sigma (SigZ) subunit</fullName>
    </submittedName>
</protein>
<dbReference type="OrthoDB" id="9780326at2"/>
<dbReference type="InterPro" id="IPR007627">
    <property type="entry name" value="RNA_pol_sigma70_r2"/>
</dbReference>
<dbReference type="InterPro" id="IPR013325">
    <property type="entry name" value="RNA_pol_sigma_r2"/>
</dbReference>
<name>A0A315ZZV8_SEDFL</name>
<feature type="domain" description="RNA polymerase sigma-70 region 2" evidence="6">
    <location>
        <begin position="13"/>
        <end position="78"/>
    </location>
</feature>
<dbReference type="Gene3D" id="1.10.10.10">
    <property type="entry name" value="Winged helix-like DNA-binding domain superfamily/Winged helix DNA-binding domain"/>
    <property type="match status" value="1"/>
</dbReference>
<evidence type="ECO:0000259" key="6">
    <source>
        <dbReference type="Pfam" id="PF04542"/>
    </source>
</evidence>
<keyword evidence="5" id="KW-0804">Transcription</keyword>
<evidence type="ECO:0000259" key="7">
    <source>
        <dbReference type="Pfam" id="PF08281"/>
    </source>
</evidence>
<dbReference type="Proteomes" id="UP000245535">
    <property type="component" value="Unassembled WGS sequence"/>
</dbReference>
<dbReference type="EMBL" id="QGDO01000002">
    <property type="protein sequence ID" value="PWJ42917.1"/>
    <property type="molecule type" value="Genomic_DNA"/>
</dbReference>